<proteinExistence type="predicted"/>
<dbReference type="SUPFAM" id="SSF55298">
    <property type="entry name" value="YjgF-like"/>
    <property type="match status" value="1"/>
</dbReference>
<dbReference type="CDD" id="cd02199">
    <property type="entry name" value="YjgF_YER057c_UK114_like_1"/>
    <property type="match status" value="1"/>
</dbReference>
<dbReference type="InterPro" id="IPR035959">
    <property type="entry name" value="RutC-like_sf"/>
</dbReference>
<organism evidence="2 3">
    <name type="scientific">Dubosiella newyorkensis</name>
    <dbReference type="NCBI Taxonomy" id="1862672"/>
    <lineage>
        <taxon>Bacteria</taxon>
        <taxon>Bacillati</taxon>
        <taxon>Bacillota</taxon>
        <taxon>Erysipelotrichia</taxon>
        <taxon>Erysipelotrichales</taxon>
        <taxon>Erysipelotrichaceae</taxon>
        <taxon>Dubosiella</taxon>
    </lineage>
</organism>
<dbReference type="STRING" id="1862672.BO225_04450"/>
<dbReference type="AlphaFoldDB" id="A0A1U7NNI6"/>
<dbReference type="EMBL" id="MPKA01000058">
    <property type="protein sequence ID" value="OLU46887.1"/>
    <property type="molecule type" value="Genomic_DNA"/>
</dbReference>
<accession>A0A1U7NNI6</accession>
<keyword evidence="3" id="KW-1185">Reference proteome</keyword>
<evidence type="ECO:0000259" key="1">
    <source>
        <dbReference type="Pfam" id="PF14588"/>
    </source>
</evidence>
<feature type="domain" description="Endoribonuclease L-PSP/chorismate mutase-like" evidence="1">
    <location>
        <begin position="2"/>
        <end position="129"/>
    </location>
</feature>
<dbReference type="Pfam" id="PF14588">
    <property type="entry name" value="YjgF_endoribonc"/>
    <property type="match status" value="1"/>
</dbReference>
<dbReference type="PANTHER" id="PTHR43760">
    <property type="entry name" value="ENDORIBONUCLEASE-RELATED"/>
    <property type="match status" value="1"/>
</dbReference>
<evidence type="ECO:0000313" key="2">
    <source>
        <dbReference type="EMBL" id="OLU46887.1"/>
    </source>
</evidence>
<dbReference type="PANTHER" id="PTHR43760:SF1">
    <property type="entry name" value="ENDORIBONUCLEASE L-PSP_CHORISMATE MUTASE-LIKE DOMAIN-CONTAINING PROTEIN"/>
    <property type="match status" value="1"/>
</dbReference>
<name>A0A1U7NNI6_9FIRM</name>
<evidence type="ECO:0000313" key="3">
    <source>
        <dbReference type="Proteomes" id="UP000186705"/>
    </source>
</evidence>
<dbReference type="Gene3D" id="3.30.1330.40">
    <property type="entry name" value="RutC-like"/>
    <property type="match status" value="1"/>
</dbReference>
<comment type="caution">
    <text evidence="2">The sequence shown here is derived from an EMBL/GenBank/DDBJ whole genome shotgun (WGS) entry which is preliminary data.</text>
</comment>
<dbReference type="Proteomes" id="UP000186705">
    <property type="component" value="Unassembled WGS sequence"/>
</dbReference>
<sequence>MAAPKGSYIPVQKAGHLLFLSGQLPTKNNALIYTGHVGSEVSLEEASQAAKLCMINSLAALKASLGDLERVKKIVKLQSFVNSAPDFTQQHVVTNGASDFLQEVFGDKGRHARTAVAVPELPLGSPIEIEMIVEID</sequence>
<protein>
    <recommendedName>
        <fullName evidence="1">Endoribonuclease L-PSP/chorismate mutase-like domain-containing protein</fullName>
    </recommendedName>
</protein>
<dbReference type="InterPro" id="IPR013813">
    <property type="entry name" value="Endoribo_LPSP/chorism_mut-like"/>
</dbReference>
<gene>
    <name evidence="2" type="ORF">BO225_04450</name>
</gene>
<reference evidence="2 3" key="1">
    <citation type="submission" date="2016-11" db="EMBL/GenBank/DDBJ databases">
        <title>Description of two novel members of the family Erysipelotrichaceae: Ileibacterium lipovorans gen. nov., sp. nov. and Dubosiella newyorkensis, gen. nov., sp. nov.</title>
        <authorList>
            <person name="Cox L.M."/>
            <person name="Sohn J."/>
            <person name="Tyrrell K.L."/>
            <person name="Citron D.M."/>
            <person name="Lawson P.A."/>
            <person name="Patel N.B."/>
            <person name="Iizumi T."/>
            <person name="Perez-Perez G.I."/>
            <person name="Goldstein E.J."/>
            <person name="Blaser M.J."/>
        </authorList>
    </citation>
    <scope>NUCLEOTIDE SEQUENCE [LARGE SCALE GENOMIC DNA]</scope>
    <source>
        <strain evidence="2 3">NYU-BL-A4</strain>
    </source>
</reference>